<dbReference type="RefSeq" id="XP_041161567.1">
    <property type="nucleotide sequence ID" value="XM_041306415.1"/>
</dbReference>
<dbReference type="EMBL" id="JABBWE010000021">
    <property type="protein sequence ID" value="KAG1795813.1"/>
    <property type="molecule type" value="Genomic_DNA"/>
</dbReference>
<proteinExistence type="predicted"/>
<feature type="compositionally biased region" description="Basic and acidic residues" evidence="1">
    <location>
        <begin position="32"/>
        <end position="43"/>
    </location>
</feature>
<name>A0A9P7DJM8_9AGAM</name>
<feature type="region of interest" description="Disordered" evidence="1">
    <location>
        <begin position="1"/>
        <end position="43"/>
    </location>
</feature>
<reference evidence="2" key="1">
    <citation type="journal article" date="2020" name="New Phytol.">
        <title>Comparative genomics reveals dynamic genome evolution in host specialist ectomycorrhizal fungi.</title>
        <authorList>
            <person name="Lofgren L.A."/>
            <person name="Nguyen N.H."/>
            <person name="Vilgalys R."/>
            <person name="Ruytinx J."/>
            <person name="Liao H.L."/>
            <person name="Branco S."/>
            <person name="Kuo A."/>
            <person name="LaButti K."/>
            <person name="Lipzen A."/>
            <person name="Andreopoulos W."/>
            <person name="Pangilinan J."/>
            <person name="Riley R."/>
            <person name="Hundley H."/>
            <person name="Na H."/>
            <person name="Barry K."/>
            <person name="Grigoriev I.V."/>
            <person name="Stajich J.E."/>
            <person name="Kennedy P.G."/>
        </authorList>
    </citation>
    <scope>NUCLEOTIDE SEQUENCE</scope>
    <source>
        <strain evidence="2">S12</strain>
    </source>
</reference>
<keyword evidence="3" id="KW-1185">Reference proteome</keyword>
<accession>A0A9P7DJM8</accession>
<evidence type="ECO:0000313" key="2">
    <source>
        <dbReference type="EMBL" id="KAG1795813.1"/>
    </source>
</evidence>
<dbReference type="AlphaFoldDB" id="A0A9P7DJM8"/>
<organism evidence="2 3">
    <name type="scientific">Suillus plorans</name>
    <dbReference type="NCBI Taxonomy" id="116603"/>
    <lineage>
        <taxon>Eukaryota</taxon>
        <taxon>Fungi</taxon>
        <taxon>Dikarya</taxon>
        <taxon>Basidiomycota</taxon>
        <taxon>Agaricomycotina</taxon>
        <taxon>Agaricomycetes</taxon>
        <taxon>Agaricomycetidae</taxon>
        <taxon>Boletales</taxon>
        <taxon>Suillineae</taxon>
        <taxon>Suillaceae</taxon>
        <taxon>Suillus</taxon>
    </lineage>
</organism>
<evidence type="ECO:0000256" key="1">
    <source>
        <dbReference type="SAM" id="MobiDB-lite"/>
    </source>
</evidence>
<comment type="caution">
    <text evidence="2">The sequence shown here is derived from an EMBL/GenBank/DDBJ whole genome shotgun (WGS) entry which is preliminary data.</text>
</comment>
<dbReference type="OrthoDB" id="2687587at2759"/>
<dbReference type="GeneID" id="64600179"/>
<evidence type="ECO:0000313" key="3">
    <source>
        <dbReference type="Proteomes" id="UP000719766"/>
    </source>
</evidence>
<gene>
    <name evidence="2" type="ORF">HD556DRAFT_1442135</name>
</gene>
<sequence length="248" mass="26695">MLTASPSPSPKPEEHLQDGGDVSVDGATLDDTAPKEPQESDADHVERAWGTVLNTMHVCVKTSPPPKPELLEEQESWLCDWNVAMADMTAIYERARAIALHVSLNDLDAVTLAKGKTTARMLTKAVRSWKEKAEKTAVTACPARAEKGKAKEVAVTVEAKEKVTEKAEAAVVTDMGRPRLGGRMTIDSALKLAEECVHCATSSAKCVVMDSNARCNPCMKTRKGCSFVTSKTKERALAAPKLKIPPVA</sequence>
<dbReference type="Proteomes" id="UP000719766">
    <property type="component" value="Unassembled WGS sequence"/>
</dbReference>
<protein>
    <submittedName>
        <fullName evidence="2">Uncharacterized protein</fullName>
    </submittedName>
</protein>